<dbReference type="PROSITE" id="PS51257">
    <property type="entry name" value="PROKAR_LIPOPROTEIN"/>
    <property type="match status" value="1"/>
</dbReference>
<keyword evidence="1" id="KW-0732">Signal</keyword>
<organism evidence="3 4">
    <name type="scientific">Roseibium denhamense</name>
    <dbReference type="NCBI Taxonomy" id="76305"/>
    <lineage>
        <taxon>Bacteria</taxon>
        <taxon>Pseudomonadati</taxon>
        <taxon>Pseudomonadota</taxon>
        <taxon>Alphaproteobacteria</taxon>
        <taxon>Hyphomicrobiales</taxon>
        <taxon>Stappiaceae</taxon>
        <taxon>Roseibium</taxon>
    </lineage>
</organism>
<evidence type="ECO:0000259" key="2">
    <source>
        <dbReference type="SMART" id="SM00062"/>
    </source>
</evidence>
<dbReference type="PANTHER" id="PTHR38834">
    <property type="entry name" value="PERIPLASMIC SUBSTRATE BINDING PROTEIN FAMILY 3"/>
    <property type="match status" value="1"/>
</dbReference>
<dbReference type="InterPro" id="IPR001638">
    <property type="entry name" value="Solute-binding_3/MltF_N"/>
</dbReference>
<comment type="caution">
    <text evidence="3">The sequence shown here is derived from an EMBL/GenBank/DDBJ whole genome shotgun (WGS) entry which is preliminary data.</text>
</comment>
<dbReference type="EMBL" id="FXTT01000001">
    <property type="protein sequence ID" value="SMP01046.1"/>
    <property type="molecule type" value="Genomic_DNA"/>
</dbReference>
<dbReference type="SUPFAM" id="SSF53850">
    <property type="entry name" value="Periplasmic binding protein-like II"/>
    <property type="match status" value="1"/>
</dbReference>
<dbReference type="PANTHER" id="PTHR38834:SF3">
    <property type="entry name" value="SOLUTE-BINDING PROTEIN FAMILY 3_N-TERMINAL DOMAIN-CONTAINING PROTEIN"/>
    <property type="match status" value="1"/>
</dbReference>
<evidence type="ECO:0000313" key="3">
    <source>
        <dbReference type="EMBL" id="SMP01046.1"/>
    </source>
</evidence>
<keyword evidence="4" id="KW-1185">Reference proteome</keyword>
<feature type="chain" id="PRO_5046328093" evidence="1">
    <location>
        <begin position="38"/>
        <end position="261"/>
    </location>
</feature>
<evidence type="ECO:0000313" key="4">
    <source>
        <dbReference type="Proteomes" id="UP001157914"/>
    </source>
</evidence>
<protein>
    <submittedName>
        <fullName evidence="3">Amino acid ABC transporter substrate-binding protein, PAAT family</fullName>
    </submittedName>
</protein>
<dbReference type="Gene3D" id="3.40.190.10">
    <property type="entry name" value="Periplasmic binding protein-like II"/>
    <property type="match status" value="2"/>
</dbReference>
<accession>A0ABY1N5U3</accession>
<dbReference type="SMART" id="SM00062">
    <property type="entry name" value="PBPb"/>
    <property type="match status" value="1"/>
</dbReference>
<feature type="domain" description="Solute-binding protein family 3/N-terminal" evidence="2">
    <location>
        <begin position="46"/>
        <end position="261"/>
    </location>
</feature>
<name>A0ABY1N5U3_9HYPH</name>
<feature type="signal peptide" evidence="1">
    <location>
        <begin position="1"/>
        <end position="37"/>
    </location>
</feature>
<dbReference type="Proteomes" id="UP001157914">
    <property type="component" value="Unassembled WGS sequence"/>
</dbReference>
<sequence length="261" mass="29178">MTIFCHRYRGAKLLKVLKTCHVAAFAAACFFASLAQASDLDAPREKVIAYTGYLPPLSINEAEKGITVELMELVAEEAGIDLEIRYAPWKRAQILAEKTSGSLLFALASTRERRSRFHYIAPLIYTESVFVTLERQINTAEEAKTAVRPIGVHLGSQRSRILKRHGVSNISEVATAEQLAAMLYAGRIDAWYTMRVRANYTAKTLGFDPKALVAGAPLSHGIQWLAANKDVSPEMRARYSAAVSKVWRNPRYWQIVDKYAE</sequence>
<reference evidence="3 4" key="1">
    <citation type="submission" date="2017-05" db="EMBL/GenBank/DDBJ databases">
        <authorList>
            <person name="Varghese N."/>
            <person name="Submissions S."/>
        </authorList>
    </citation>
    <scope>NUCLEOTIDE SEQUENCE [LARGE SCALE GENOMIC DNA]</scope>
    <source>
        <strain evidence="3 4">DSM 15949</strain>
    </source>
</reference>
<gene>
    <name evidence="3" type="ORF">SAMN06265374_0306</name>
</gene>
<proteinExistence type="predicted"/>
<dbReference type="Pfam" id="PF00497">
    <property type="entry name" value="SBP_bac_3"/>
    <property type="match status" value="1"/>
</dbReference>
<evidence type="ECO:0000256" key="1">
    <source>
        <dbReference type="SAM" id="SignalP"/>
    </source>
</evidence>